<comment type="caution">
    <text evidence="1">The sequence shown here is derived from an EMBL/GenBank/DDBJ whole genome shotgun (WGS) entry which is preliminary data.</text>
</comment>
<dbReference type="Proteomes" id="UP001264519">
    <property type="component" value="Unassembled WGS sequence"/>
</dbReference>
<accession>A0ABU1FYG6</accession>
<protein>
    <submittedName>
        <fullName evidence="1">Uncharacterized protein</fullName>
    </submittedName>
</protein>
<sequence length="225" mass="25050">MPFTEAKEHAPGRLHRIFADPYTAFDNLVGERLLHLRVALDTLLGEPMRDGRLTLRVIHGWENGGCEPADLHHSERRLGGFEDFRALARHYHEAAEALAPLPRDDTSLLAAPLAEAIADAEAAGQAVDAETRELPARWPAFPRGLSLYTFFKVYHRLTYGEDDAYRSIRCETPAGQREIHEFHLEEGEFAIVVPAEGETGESVLILHESQLEPVQALLEESLAAA</sequence>
<evidence type="ECO:0000313" key="1">
    <source>
        <dbReference type="EMBL" id="MDR5865398.1"/>
    </source>
</evidence>
<gene>
    <name evidence="1" type="ORF">QC818_01170</name>
</gene>
<dbReference type="EMBL" id="JARWAK010000001">
    <property type="protein sequence ID" value="MDR5865398.1"/>
    <property type="molecule type" value="Genomic_DNA"/>
</dbReference>
<keyword evidence="2" id="KW-1185">Reference proteome</keyword>
<reference evidence="1 2" key="1">
    <citation type="submission" date="2023-04" db="EMBL/GenBank/DDBJ databases">
        <title>A long-awaited taxogenomic arrangement of the family Halomonadaceae.</title>
        <authorList>
            <person name="De La Haba R."/>
            <person name="Chuvochina M."/>
            <person name="Wittouck S."/>
            <person name="Arahal D.R."/>
            <person name="Sanchez-Porro C."/>
            <person name="Hugenholtz P."/>
            <person name="Ventosa A."/>
        </authorList>
    </citation>
    <scope>NUCLEOTIDE SEQUENCE [LARGE SCALE GENOMIC DNA]</scope>
    <source>
        <strain evidence="1 2">DSM 23530</strain>
    </source>
</reference>
<proteinExistence type="predicted"/>
<organism evidence="1 2">
    <name type="scientific">Halomonas koreensis</name>
    <dbReference type="NCBI Taxonomy" id="245385"/>
    <lineage>
        <taxon>Bacteria</taxon>
        <taxon>Pseudomonadati</taxon>
        <taxon>Pseudomonadota</taxon>
        <taxon>Gammaproteobacteria</taxon>
        <taxon>Oceanospirillales</taxon>
        <taxon>Halomonadaceae</taxon>
        <taxon>Halomonas</taxon>
    </lineage>
</organism>
<evidence type="ECO:0000313" key="2">
    <source>
        <dbReference type="Proteomes" id="UP001264519"/>
    </source>
</evidence>
<dbReference type="RefSeq" id="WP_309650995.1">
    <property type="nucleotide sequence ID" value="NZ_JARWAK010000001.1"/>
</dbReference>
<name>A0ABU1FYG6_9GAMM</name>